<reference evidence="5" key="1">
    <citation type="journal article" date="2004" name="Nature">
        <title>Genome duplication in the teleost fish Tetraodon nigroviridis reveals the early vertebrate proto-karyotype.</title>
        <authorList>
            <person name="Jaillon O."/>
            <person name="Aury J.-M."/>
            <person name="Brunet F."/>
            <person name="Petit J.-L."/>
            <person name="Stange-Thomann N."/>
            <person name="Mauceli E."/>
            <person name="Bouneau L."/>
            <person name="Fischer C."/>
            <person name="Ozouf-Costaz C."/>
            <person name="Bernot A."/>
            <person name="Nicaud S."/>
            <person name="Jaffe D."/>
            <person name="Fisher S."/>
            <person name="Lutfalla G."/>
            <person name="Dossat C."/>
            <person name="Segurens B."/>
            <person name="Dasilva C."/>
            <person name="Salanoubat M."/>
            <person name="Levy M."/>
            <person name="Boudet N."/>
            <person name="Castellano S."/>
            <person name="Anthouard V."/>
            <person name="Jubin C."/>
            <person name="Castelli V."/>
            <person name="Katinka M."/>
            <person name="Vacherie B."/>
            <person name="Biemont C."/>
            <person name="Skalli Z."/>
            <person name="Cattolico L."/>
            <person name="Poulain J."/>
            <person name="De Berardinis V."/>
            <person name="Cruaud C."/>
            <person name="Duprat S."/>
            <person name="Brottier P."/>
            <person name="Coutanceau J.-P."/>
            <person name="Gouzy J."/>
            <person name="Parra G."/>
            <person name="Lardier G."/>
            <person name="Chapple C."/>
            <person name="McKernan K.J."/>
            <person name="McEwan P."/>
            <person name="Bosak S."/>
            <person name="Kellis M."/>
            <person name="Volff J.-N."/>
            <person name="Guigo R."/>
            <person name="Zody M.C."/>
            <person name="Mesirov J."/>
            <person name="Lindblad-Toh K."/>
            <person name="Birren B."/>
            <person name="Nusbaum C."/>
            <person name="Kahn D."/>
            <person name="Robinson-Rechavi M."/>
            <person name="Laudet V."/>
            <person name="Schachter V."/>
            <person name="Quetier F."/>
            <person name="Saurin W."/>
            <person name="Scarpelli C."/>
            <person name="Wincker P."/>
            <person name="Lander E.S."/>
            <person name="Weissenbach J."/>
            <person name="Roest Crollius H."/>
        </authorList>
    </citation>
    <scope>NUCLEOTIDE SEQUENCE [LARGE SCALE GENOMIC DNA]</scope>
</reference>
<evidence type="ECO:0000256" key="2">
    <source>
        <dbReference type="ARBA" id="ARBA00022694"/>
    </source>
</evidence>
<protein>
    <submittedName>
        <fullName evidence="5">(spotted green pufferfish) hypothetical protein</fullName>
    </submittedName>
</protein>
<evidence type="ECO:0000259" key="4">
    <source>
        <dbReference type="Pfam" id="PF12928"/>
    </source>
</evidence>
<comment type="similarity">
    <text evidence="1">Belongs to the SEN54 family.</text>
</comment>
<dbReference type="InterPro" id="IPR024337">
    <property type="entry name" value="tRNA_splic_suSen54"/>
</dbReference>
<gene>
    <name evidence="5" type="ORF">GSTENG00021270001</name>
</gene>
<feature type="non-terminal residue" evidence="5">
    <location>
        <position position="283"/>
    </location>
</feature>
<evidence type="ECO:0000313" key="5">
    <source>
        <dbReference type="EMBL" id="CAG02240.1"/>
    </source>
</evidence>
<sequence>PVKATVEHPLSNSPCELFAARSRSHKIPVRGQKDFFPDNSEQQKRRLEQSLSEHWSLLAEERVERLGSLVKAKWIPSEQTVELQTPAGKFWQTMGFSADGKQHLLPEEALYLMECVFAHLKRLGYVVHRFDPSLVPSSYARQLNLPLSRDRAGKPLKRKPAPARPPRPGKPGPHSWHEGLTREFRWFLPAAVTLKSPAHPPAAEQRRVEPTQSPPRLHQHPLQLPVEAGGTQASAWSTPNAGLTLLPLAGGSAPSLFPTWAPRRPRAAVCPRQIPLCSPGLFL</sequence>
<dbReference type="EMBL" id="CAAE01014679">
    <property type="protein sequence ID" value="CAG02240.1"/>
    <property type="molecule type" value="Genomic_DNA"/>
</dbReference>
<proteinExistence type="inferred from homology"/>
<feature type="domain" description="tRNA-splicing endonuclease subunit Sen54 N-terminal" evidence="4">
    <location>
        <begin position="55"/>
        <end position="115"/>
    </location>
</feature>
<organism evidence="5">
    <name type="scientific">Tetraodon nigroviridis</name>
    <name type="common">Spotted green pufferfish</name>
    <name type="synonym">Chelonodon nigroviridis</name>
    <dbReference type="NCBI Taxonomy" id="99883"/>
    <lineage>
        <taxon>Eukaryota</taxon>
        <taxon>Metazoa</taxon>
        <taxon>Chordata</taxon>
        <taxon>Craniata</taxon>
        <taxon>Vertebrata</taxon>
        <taxon>Euteleostomi</taxon>
        <taxon>Actinopterygii</taxon>
        <taxon>Neopterygii</taxon>
        <taxon>Teleostei</taxon>
        <taxon>Neoteleostei</taxon>
        <taxon>Acanthomorphata</taxon>
        <taxon>Eupercaria</taxon>
        <taxon>Tetraodontiformes</taxon>
        <taxon>Tetradontoidea</taxon>
        <taxon>Tetraodontidae</taxon>
        <taxon>Tetraodon</taxon>
    </lineage>
</organism>
<dbReference type="PANTHER" id="PTHR21027:SF1">
    <property type="entry name" value="TRNA-SPLICING ENDONUCLEASE SUBUNIT SEN54"/>
    <property type="match status" value="1"/>
</dbReference>
<dbReference type="PANTHER" id="PTHR21027">
    <property type="entry name" value="TRNA-SPLICING ENDONUCLEASE SUBUNIT SEN54"/>
    <property type="match status" value="1"/>
</dbReference>
<accession>Q4SAU2</accession>
<dbReference type="GO" id="GO:0000214">
    <property type="term" value="C:tRNA-intron endonuclease complex"/>
    <property type="evidence" value="ECO:0007669"/>
    <property type="project" value="TreeGrafter"/>
</dbReference>
<dbReference type="OrthoDB" id="408683at2759"/>
<feature type="region of interest" description="Disordered" evidence="3">
    <location>
        <begin position="198"/>
        <end position="217"/>
    </location>
</feature>
<keyword evidence="2" id="KW-0819">tRNA processing</keyword>
<name>Q4SAU2_TETNG</name>
<reference evidence="5" key="2">
    <citation type="submission" date="2004-02" db="EMBL/GenBank/DDBJ databases">
        <authorList>
            <consortium name="Genoscope"/>
            <consortium name="Whitehead Institute Centre for Genome Research"/>
        </authorList>
    </citation>
    <scope>NUCLEOTIDE SEQUENCE</scope>
</reference>
<dbReference type="InterPro" id="IPR024336">
    <property type="entry name" value="tRNA_splic_suSen54_N"/>
</dbReference>
<dbReference type="Pfam" id="PF12928">
    <property type="entry name" value="tRNA_int_end_N2"/>
    <property type="match status" value="1"/>
</dbReference>
<comment type="caution">
    <text evidence="5">The sequence shown here is derived from an EMBL/GenBank/DDBJ whole genome shotgun (WGS) entry which is preliminary data.</text>
</comment>
<dbReference type="GO" id="GO:0000379">
    <property type="term" value="P:tRNA-type intron splice site recognition and cleavage"/>
    <property type="evidence" value="ECO:0007669"/>
    <property type="project" value="TreeGrafter"/>
</dbReference>
<feature type="compositionally biased region" description="Pro residues" evidence="3">
    <location>
        <begin position="162"/>
        <end position="171"/>
    </location>
</feature>
<evidence type="ECO:0000256" key="1">
    <source>
        <dbReference type="ARBA" id="ARBA00005736"/>
    </source>
</evidence>
<dbReference type="KEGG" id="tng:GSTEN00021270G001"/>
<dbReference type="AlphaFoldDB" id="Q4SAU2"/>
<feature type="region of interest" description="Disordered" evidence="3">
    <location>
        <begin position="146"/>
        <end position="176"/>
    </location>
</feature>
<evidence type="ECO:0000256" key="3">
    <source>
        <dbReference type="SAM" id="MobiDB-lite"/>
    </source>
</evidence>